<protein>
    <recommendedName>
        <fullName evidence="8">Ribulose bisphosphate carboxylase small subunit domain-containing protein</fullName>
    </recommendedName>
</protein>
<reference evidence="9 10" key="1">
    <citation type="journal article" date="2020" name="IScience">
        <title>Genome Sequencing of the Endangered Kingdonia uniflora (Circaeasteraceae, Ranunculales) Reveals Potential Mechanisms of Evolutionary Specialization.</title>
        <authorList>
            <person name="Sun Y."/>
            <person name="Deng T."/>
            <person name="Zhang A."/>
            <person name="Moore M.J."/>
            <person name="Landis J.B."/>
            <person name="Lin N."/>
            <person name="Zhang H."/>
            <person name="Zhang X."/>
            <person name="Huang J."/>
            <person name="Zhang X."/>
            <person name="Sun H."/>
            <person name="Wang H."/>
        </authorList>
    </citation>
    <scope>NUCLEOTIDE SEQUENCE [LARGE SCALE GENOMIC DNA]</scope>
    <source>
        <strain evidence="9">TB1705</strain>
        <tissue evidence="9">Leaf</tissue>
    </source>
</reference>
<dbReference type="PANTHER" id="PTHR31262">
    <property type="entry name" value="RIBULOSE BISPHOSPHATE CARBOXYLASE SMALL CHAIN 1, CHLOROPLASTIC"/>
    <property type="match status" value="1"/>
</dbReference>
<dbReference type="SMART" id="SM00961">
    <property type="entry name" value="RuBisCO_small"/>
    <property type="match status" value="1"/>
</dbReference>
<evidence type="ECO:0000313" key="10">
    <source>
        <dbReference type="Proteomes" id="UP000541444"/>
    </source>
</evidence>
<evidence type="ECO:0000256" key="7">
    <source>
        <dbReference type="SAM" id="Coils"/>
    </source>
</evidence>
<dbReference type="Proteomes" id="UP000541444">
    <property type="component" value="Unassembled WGS sequence"/>
</dbReference>
<dbReference type="GO" id="GO:0009853">
    <property type="term" value="P:photorespiration"/>
    <property type="evidence" value="ECO:0007669"/>
    <property type="project" value="UniProtKB-KW"/>
</dbReference>
<evidence type="ECO:0000256" key="1">
    <source>
        <dbReference type="ARBA" id="ARBA00022528"/>
    </source>
</evidence>
<evidence type="ECO:0000256" key="6">
    <source>
        <dbReference type="ARBA" id="ARBA00023300"/>
    </source>
</evidence>
<evidence type="ECO:0000256" key="2">
    <source>
        <dbReference type="ARBA" id="ARBA00022531"/>
    </source>
</evidence>
<gene>
    <name evidence="9" type="ORF">GIB67_012632</name>
</gene>
<keyword evidence="6" id="KW-0120">Carbon dioxide fixation</keyword>
<dbReference type="Pfam" id="PF00101">
    <property type="entry name" value="RuBisCO_small"/>
    <property type="match status" value="1"/>
</dbReference>
<keyword evidence="3" id="KW-0113">Calvin cycle</keyword>
<organism evidence="9 10">
    <name type="scientific">Kingdonia uniflora</name>
    <dbReference type="NCBI Taxonomy" id="39325"/>
    <lineage>
        <taxon>Eukaryota</taxon>
        <taxon>Viridiplantae</taxon>
        <taxon>Streptophyta</taxon>
        <taxon>Embryophyta</taxon>
        <taxon>Tracheophyta</taxon>
        <taxon>Spermatophyta</taxon>
        <taxon>Magnoliopsida</taxon>
        <taxon>Ranunculales</taxon>
        <taxon>Circaeasteraceae</taxon>
        <taxon>Kingdonia</taxon>
    </lineage>
</organism>
<keyword evidence="1" id="KW-0150">Chloroplast</keyword>
<feature type="domain" description="Ribulose bisphosphate carboxylase small subunit" evidence="8">
    <location>
        <begin position="172"/>
        <end position="266"/>
    </location>
</feature>
<dbReference type="EMBL" id="JACGCM010000816">
    <property type="protein sequence ID" value="KAF6165735.1"/>
    <property type="molecule type" value="Genomic_DNA"/>
</dbReference>
<proteinExistence type="predicted"/>
<feature type="coiled-coil region" evidence="7">
    <location>
        <begin position="139"/>
        <end position="166"/>
    </location>
</feature>
<keyword evidence="5" id="KW-0601">Photorespiration</keyword>
<keyword evidence="10" id="KW-1185">Reference proteome</keyword>
<comment type="caution">
    <text evidence="9">The sequence shown here is derived from an EMBL/GenBank/DDBJ whole genome shotgun (WGS) entry which is preliminary data.</text>
</comment>
<evidence type="ECO:0000256" key="3">
    <source>
        <dbReference type="ARBA" id="ARBA00022567"/>
    </source>
</evidence>
<sequence length="269" mass="29701">MPSSSPPPDVNDLVFGPPVVLIPIPRPTKVTSFEIGSSFSAAVAATDPEEVASAEEDDDNMEEEDIAAIPEAPIEEAAVIPEAIGAAEEDIVVIPEAAIEEFVVILEVVGAAEENEDMDTVIQLATRISEYHKRIREEVTAMAAMVNNVYQQLENAEENHSRLIDVTVIVAKKGKPASPNSSSKSDEVSFMYRDNSNSRGYYDGRYWTMWKLPMFGCTDSSQVMAELEEAKEYPQSLHQNHWIRQVLAELEEAKCLQCVSFIAYKPAGY</sequence>
<dbReference type="Gene3D" id="3.30.190.10">
    <property type="entry name" value="Ribulose bisphosphate carboxylase, small subunit"/>
    <property type="match status" value="1"/>
</dbReference>
<dbReference type="InterPro" id="IPR024681">
    <property type="entry name" value="RuBisCO_ssu"/>
</dbReference>
<name>A0A7J7NEX3_9MAGN</name>
<evidence type="ECO:0000259" key="8">
    <source>
        <dbReference type="SMART" id="SM00961"/>
    </source>
</evidence>
<dbReference type="PANTHER" id="PTHR31262:SF10">
    <property type="entry name" value="RIBULOSE BISPHOSPHATE CARBOXYLASE SMALL SUBUNIT 1A, CHLOROPLASTIC-RELATED"/>
    <property type="match status" value="1"/>
</dbReference>
<keyword evidence="2" id="KW-0602">Photosynthesis</keyword>
<evidence type="ECO:0000256" key="4">
    <source>
        <dbReference type="ARBA" id="ARBA00022640"/>
    </source>
</evidence>
<accession>A0A7J7NEX3</accession>
<dbReference type="InterPro" id="IPR000894">
    <property type="entry name" value="RuBisCO_ssu_dom"/>
</dbReference>
<dbReference type="InterPro" id="IPR036385">
    <property type="entry name" value="RuBisCO_ssu_sf"/>
</dbReference>
<keyword evidence="7" id="KW-0175">Coiled coil</keyword>
<evidence type="ECO:0000256" key="5">
    <source>
        <dbReference type="ARBA" id="ARBA00023238"/>
    </source>
</evidence>
<dbReference type="AlphaFoldDB" id="A0A7J7NEX3"/>
<keyword evidence="4" id="KW-0934">Plastid</keyword>
<dbReference type="GO" id="GO:0019253">
    <property type="term" value="P:reductive pentose-phosphate cycle"/>
    <property type="evidence" value="ECO:0007669"/>
    <property type="project" value="UniProtKB-KW"/>
</dbReference>
<evidence type="ECO:0000313" key="9">
    <source>
        <dbReference type="EMBL" id="KAF6165735.1"/>
    </source>
</evidence>
<dbReference type="SUPFAM" id="SSF55239">
    <property type="entry name" value="RuBisCO, small subunit"/>
    <property type="match status" value="1"/>
</dbReference>